<evidence type="ECO:0000313" key="3">
    <source>
        <dbReference type="EMBL" id="MBU4693825.1"/>
    </source>
</evidence>
<name>A0ABS6DS34_9MOLU</name>
<dbReference type="EMBL" id="JAHMHK010000005">
    <property type="protein sequence ID" value="MBU4693825.1"/>
    <property type="molecule type" value="Genomic_DNA"/>
</dbReference>
<sequence>MTDKNVKLSDLLKGIKRDKDVIDNAIKNYNDQVALLDKLAKDSKYQKAQQSDALNLQKQTSQDIIRKAQNDKSITAQNYIDQTEALKTKIQEAAVNVYKSIDVDVDKLLTELNKNSELYKDEIAALNAAKEANNQNGTNKANDYETIAAAQEALLKSYNSALKTSMDKSKNVYESAYDEAKQKAKVDNPDVYESAKNAYQREITKISDEVAKVSIDGMDDKRKAYEEGKIALDNAKIEFKTAKKQIDEDKKAEYEAKASEVNDLVNKLSNYPDVLKELQNTLTNANIAVGKDVNGYADDKALATNFVAQIAALDDAIKLSNSTAKELAKNNYETTKNGAESESNSTNEQGYSDLKSSFDTKIKEIDAQLAENLKNVDNSSEEKQRELYESAQKSIADARDKFINDKKAVKIAKHNEYLELAKKVDEYLTNTLTGEYKDINKTLRDIKTKTDATSGLNKNPSITQSLADITTLEKALETAKSEQSVRYNKISIKQGKDTEFDNLTKQLNTDIYSSIKSFMDNAKSKAQDTLNKAVDNPESPTELINNAYDKYSLTIGEIKTKSEKSKQFKDGFDSLNNKLVDSKYADLKNAIKEMSEIKPALTEFDNIKDNNLENTSKAIQKISEINTDIETIKTKFDNTKTQLKEWENKFNKLKTSHPELANEINDALAKLTARTKEVAPFAVNKNDSALSELNNSSKQDYDNLVQKIEIKKKLQQEYSAEIAELTALSGDVLKAKNAQESYNPAIAEIQRKIEVETKKTIDDSWDEETIKTKIAEIKSNMINLFKEYKQNQLQQIQKDKEELNKISQQVDDLHSKLPNYYNPVKDIYDSNKSALANADNLSKAINEIKPELLEFNKVNSEEVDNIHKSIQKNVGDKIKPTEEILSKINYVLDSVDFFNNELEKENNGKLFKLNGINKEDIVNLKNVDWENIKNIDQLTQKMNELKNRYSEIVTKNIDETNARINSLINTKQSNYSINWLANIGTPQGHNMTGLRDFVDRALKENYLSKSFTKLNKVNEYLDGIKPLDREDIATVIDNNISDITSKVASASDYLGKLLITRYQPIQSNMNNIIKLIKFDLANEWFDKKDGYINNDLKSVGTKMKNIYDEVENYSKHANYQGANSTIEVLLFDEFAPYVSEGNDKLDIFSLINTLKTIVQRAQAALNTVKN</sequence>
<feature type="region of interest" description="Disordered" evidence="2">
    <location>
        <begin position="331"/>
        <end position="352"/>
    </location>
</feature>
<keyword evidence="1" id="KW-0175">Coiled coil</keyword>
<evidence type="ECO:0000256" key="2">
    <source>
        <dbReference type="SAM" id="MobiDB-lite"/>
    </source>
</evidence>
<dbReference type="RefSeq" id="WP_216567904.1">
    <property type="nucleotide sequence ID" value="NZ_JAHMHK010000005.1"/>
</dbReference>
<accession>A0ABS6DS34</accession>
<reference evidence="3" key="1">
    <citation type="submission" date="2021-06" db="EMBL/GenBank/DDBJ databases">
        <title>Novel Mycoplasma species detected in California sea lions (Zalophus californianus) from the USA.</title>
        <authorList>
            <person name="Volokhov D.V."/>
            <person name="Furtak V.A."/>
            <person name="Zagorodnyaya T.A."/>
        </authorList>
    </citation>
    <scope>NUCLEOTIDE SEQUENCE [LARGE SCALE GENOMIC DNA]</scope>
    <source>
        <strain evidence="3">CSL 4779</strain>
    </source>
</reference>
<evidence type="ECO:0000313" key="4">
    <source>
        <dbReference type="Proteomes" id="UP000812267"/>
    </source>
</evidence>
<feature type="coiled-coil region" evidence="1">
    <location>
        <begin position="629"/>
        <end position="663"/>
    </location>
</feature>
<keyword evidence="4" id="KW-1185">Reference proteome</keyword>
<gene>
    <name evidence="3" type="ORF">KQ878_02950</name>
</gene>
<dbReference type="Proteomes" id="UP000812267">
    <property type="component" value="Unassembled WGS sequence"/>
</dbReference>
<feature type="coiled-coil region" evidence="1">
    <location>
        <begin position="786"/>
        <end position="816"/>
    </location>
</feature>
<protein>
    <submittedName>
        <fullName evidence="3">Uncharacterized protein</fullName>
    </submittedName>
</protein>
<feature type="coiled-coil region" evidence="1">
    <location>
        <begin position="362"/>
        <end position="401"/>
    </location>
</feature>
<organism evidence="3 4">
    <name type="scientific">Mycoplasma zalophidermidis</name>
    <dbReference type="NCBI Taxonomy" id="398174"/>
    <lineage>
        <taxon>Bacteria</taxon>
        <taxon>Bacillati</taxon>
        <taxon>Mycoplasmatota</taxon>
        <taxon>Mollicutes</taxon>
        <taxon>Mycoplasmataceae</taxon>
        <taxon>Mycoplasma</taxon>
    </lineage>
</organism>
<comment type="caution">
    <text evidence="3">The sequence shown here is derived from an EMBL/GenBank/DDBJ whole genome shotgun (WGS) entry which is preliminary data.</text>
</comment>
<proteinExistence type="predicted"/>
<evidence type="ECO:0000256" key="1">
    <source>
        <dbReference type="SAM" id="Coils"/>
    </source>
</evidence>